<reference evidence="7" key="1">
    <citation type="submission" date="2016-10" db="EMBL/GenBank/DDBJ databases">
        <authorList>
            <person name="Varghese N."/>
            <person name="Submissions S."/>
        </authorList>
    </citation>
    <scope>NUCLEOTIDE SEQUENCE [LARGE SCALE GENOMIC DNA]</scope>
    <source>
        <strain evidence="7">DSM 15719</strain>
    </source>
</reference>
<feature type="signal peptide" evidence="4">
    <location>
        <begin position="1"/>
        <end position="18"/>
    </location>
</feature>
<dbReference type="EMBL" id="FOFZ01000001">
    <property type="protein sequence ID" value="SEQ05992.1"/>
    <property type="molecule type" value="Genomic_DNA"/>
</dbReference>
<evidence type="ECO:0000313" key="6">
    <source>
        <dbReference type="EMBL" id="SEQ05992.1"/>
    </source>
</evidence>
<dbReference type="NCBIfam" id="TIGR04183">
    <property type="entry name" value="Por_Secre_tail"/>
    <property type="match status" value="1"/>
</dbReference>
<evidence type="ECO:0000256" key="3">
    <source>
        <dbReference type="ARBA" id="ARBA00022737"/>
    </source>
</evidence>
<dbReference type="Pfam" id="PF18962">
    <property type="entry name" value="Por_Secre_tail"/>
    <property type="match status" value="1"/>
</dbReference>
<dbReference type="Gene3D" id="2.60.120.260">
    <property type="entry name" value="Galactose-binding domain-like"/>
    <property type="match status" value="1"/>
</dbReference>
<dbReference type="RefSeq" id="WP_074720497.1">
    <property type="nucleotide sequence ID" value="NZ_CBCRVS010000002.1"/>
</dbReference>
<dbReference type="InterPro" id="IPR032675">
    <property type="entry name" value="LRR_dom_sf"/>
</dbReference>
<dbReference type="Gene3D" id="3.80.10.10">
    <property type="entry name" value="Ribonuclease Inhibitor"/>
    <property type="match status" value="2"/>
</dbReference>
<dbReference type="Proteomes" id="UP000183658">
    <property type="component" value="Unassembled WGS sequence"/>
</dbReference>
<dbReference type="InterPro" id="IPR001611">
    <property type="entry name" value="Leu-rich_rpt"/>
</dbReference>
<dbReference type="InterPro" id="IPR008979">
    <property type="entry name" value="Galactose-bd-like_sf"/>
</dbReference>
<dbReference type="GO" id="GO:0035591">
    <property type="term" value="F:signaling adaptor activity"/>
    <property type="evidence" value="ECO:0007669"/>
    <property type="project" value="TreeGrafter"/>
</dbReference>
<keyword evidence="3" id="KW-0677">Repeat</keyword>
<protein>
    <submittedName>
        <fullName evidence="6">Por secretion system C-terminal sorting domain-containing protein</fullName>
    </submittedName>
</protein>
<dbReference type="PROSITE" id="PS51450">
    <property type="entry name" value="LRR"/>
    <property type="match status" value="1"/>
</dbReference>
<dbReference type="OrthoDB" id="3179827at2"/>
<organism evidence="6 7">
    <name type="scientific">Flavobacterium frigoris</name>
    <dbReference type="NCBI Taxonomy" id="229204"/>
    <lineage>
        <taxon>Bacteria</taxon>
        <taxon>Pseudomonadati</taxon>
        <taxon>Bacteroidota</taxon>
        <taxon>Flavobacteriia</taxon>
        <taxon>Flavobacteriales</taxon>
        <taxon>Flavobacteriaceae</taxon>
        <taxon>Flavobacterium</taxon>
    </lineage>
</organism>
<evidence type="ECO:0000259" key="5">
    <source>
        <dbReference type="Pfam" id="PF18962"/>
    </source>
</evidence>
<feature type="domain" description="Secretion system C-terminal sorting" evidence="5">
    <location>
        <begin position="593"/>
        <end position="662"/>
    </location>
</feature>
<feature type="chain" id="PRO_5010198384" evidence="4">
    <location>
        <begin position="19"/>
        <end position="664"/>
    </location>
</feature>
<dbReference type="SUPFAM" id="SSF52058">
    <property type="entry name" value="L domain-like"/>
    <property type="match status" value="1"/>
</dbReference>
<dbReference type="InterPro" id="IPR052574">
    <property type="entry name" value="CDIRP"/>
</dbReference>
<evidence type="ECO:0000313" key="7">
    <source>
        <dbReference type="Proteomes" id="UP000183658"/>
    </source>
</evidence>
<sequence>MRKALLLLCALLSLNAFSQTNLVPNGNFENWSSSSQPDSWYGYFSGILSQSSIAQNGSSSTNMKIATGTLNFMNSEFFPVTINKTYRITLYHKLVSGTFSAIDLSLYHKPGTFKSEIIKKTDATFSSSEWRKIEFEYTATVSENIEVDVWTTGTENSEILVDNVSVVDVADVPVQYTLIPDAKFEAKLIALGIDSGIADGKVLTSKINTVASLDVSNSTISDLTGIQDFVALSNLDCSKNSLTVLDVSKNISLFGLNCFANKLTTIDVTHNIKLAVLNLGGTTYGRYTNLNNIATFDISHNLELEYLNCTGINLQSINVSLNKKLTHLILSSNQLSTLEVNSNTALIQFYCDSNQLLTLDVTKNTALTSLYCSKNLLTTLNISQNLQLDKLYTNNNQLTSLDVSKNLNLTVINCGSNEISSLDIYDNLLLTMLNCGNNNLTSLNTSKNTALINFYCHYNSITALNITTNVNLVGFMCHFNKLSEIDVSKNSKLEMFDCLDNQLVSLDISNNPKVTELACENNKLRYLNLKNGANTILDLTFSNFINNPNLTCIQVDDVDYASTNWSGIKDNTATYSSTCVLGLEDAVFDKVTVYPNPTKGEVNINNISLEKITVYNSVGQMMKSILNDSANINHKIDLSGLPKGIYYMYLINETTASVKKIILE</sequence>
<keyword evidence="7" id="KW-1185">Reference proteome</keyword>
<dbReference type="PANTHER" id="PTHR47566:SF1">
    <property type="entry name" value="PROTEIN NUD1"/>
    <property type="match status" value="1"/>
</dbReference>
<keyword evidence="1" id="KW-0433">Leucine-rich repeat</keyword>
<dbReference type="InterPro" id="IPR026444">
    <property type="entry name" value="Secre_tail"/>
</dbReference>
<dbReference type="PANTHER" id="PTHR47566">
    <property type="match status" value="1"/>
</dbReference>
<dbReference type="SUPFAM" id="SSF49785">
    <property type="entry name" value="Galactose-binding domain-like"/>
    <property type="match status" value="1"/>
</dbReference>
<evidence type="ECO:0000256" key="4">
    <source>
        <dbReference type="SAM" id="SignalP"/>
    </source>
</evidence>
<proteinExistence type="predicted"/>
<accession>A0A1H9CXP5</accession>
<evidence type="ECO:0000256" key="1">
    <source>
        <dbReference type="ARBA" id="ARBA00022614"/>
    </source>
</evidence>
<gene>
    <name evidence="6" type="ORF">SAMN05444355_101305</name>
</gene>
<keyword evidence="2 4" id="KW-0732">Signal</keyword>
<evidence type="ECO:0000256" key="2">
    <source>
        <dbReference type="ARBA" id="ARBA00022729"/>
    </source>
</evidence>
<name>A0A1H9CXP5_FLAFI</name>
<dbReference type="AlphaFoldDB" id="A0A1H9CXP5"/>